<dbReference type="EMBL" id="JAUSTZ010000002">
    <property type="protein sequence ID" value="MDQ0224759.1"/>
    <property type="molecule type" value="Genomic_DNA"/>
</dbReference>
<dbReference type="Proteomes" id="UP001232245">
    <property type="component" value="Unassembled WGS sequence"/>
</dbReference>
<sequence>MINKPRFWTEKEDAILANSMLKSIKDGDTLASGYAEAGEKLNRSIAACRNRWNSVIRRNYETEIKKAKQHKMEKTHDVVGHLIKEEETLQVAEMNHNQKKLTETKLEEQFLPDIQHITIEDCIEYLTNSQSMKEKNQKLKAENLLLKNKNERLKLKYNELVKKKRQNEKKYYTLMKIVQQASKLNDDSLENKKLLH</sequence>
<feature type="domain" description="Myb-like" evidence="2">
    <location>
        <begin position="8"/>
        <end position="56"/>
    </location>
</feature>
<dbReference type="RefSeq" id="WP_174881861.1">
    <property type="nucleotide sequence ID" value="NZ_CADEPK010000449.1"/>
</dbReference>
<organism evidence="3 4">
    <name type="scientific">Metabacillus niabensis</name>
    <dbReference type="NCBI Taxonomy" id="324854"/>
    <lineage>
        <taxon>Bacteria</taxon>
        <taxon>Bacillati</taxon>
        <taxon>Bacillota</taxon>
        <taxon>Bacilli</taxon>
        <taxon>Bacillales</taxon>
        <taxon>Bacillaceae</taxon>
        <taxon>Metabacillus</taxon>
    </lineage>
</organism>
<comment type="caution">
    <text evidence="3">The sequence shown here is derived from an EMBL/GenBank/DDBJ whole genome shotgun (WGS) entry which is preliminary data.</text>
</comment>
<protein>
    <submittedName>
        <fullName evidence="3">Prespore-specific regulator</fullName>
    </submittedName>
</protein>
<reference evidence="3 4" key="1">
    <citation type="submission" date="2023-07" db="EMBL/GenBank/DDBJ databases">
        <title>Genomic Encyclopedia of Type Strains, Phase IV (KMG-IV): sequencing the most valuable type-strain genomes for metagenomic binning, comparative biology and taxonomic classification.</title>
        <authorList>
            <person name="Goeker M."/>
        </authorList>
    </citation>
    <scope>NUCLEOTIDE SEQUENCE [LARGE SCALE GENOMIC DNA]</scope>
    <source>
        <strain evidence="3 4">DSM 17723</strain>
    </source>
</reference>
<feature type="coiled-coil region" evidence="1">
    <location>
        <begin position="129"/>
        <end position="170"/>
    </location>
</feature>
<dbReference type="PANTHER" id="PTHR41302:SF2">
    <property type="entry name" value="PRESPORE SPECIFIC TRANSCRIPTIONAL ACTIVATOR RSFA"/>
    <property type="match status" value="1"/>
</dbReference>
<dbReference type="PROSITE" id="PS50090">
    <property type="entry name" value="MYB_LIKE"/>
    <property type="match status" value="1"/>
</dbReference>
<name>A0ABT9YXP5_9BACI</name>
<dbReference type="InterPro" id="IPR014243">
    <property type="entry name" value="RsfA-like"/>
</dbReference>
<evidence type="ECO:0000259" key="2">
    <source>
        <dbReference type="PROSITE" id="PS50090"/>
    </source>
</evidence>
<keyword evidence="4" id="KW-1185">Reference proteome</keyword>
<keyword evidence="1" id="KW-0175">Coiled coil</keyword>
<dbReference type="PANTHER" id="PTHR41302">
    <property type="entry name" value="PRESPORE-SPECIFIC TRANSCRIPTIONAL REGULATOR RSFA-RELATED"/>
    <property type="match status" value="1"/>
</dbReference>
<proteinExistence type="predicted"/>
<evidence type="ECO:0000256" key="1">
    <source>
        <dbReference type="SAM" id="Coils"/>
    </source>
</evidence>
<gene>
    <name evidence="3" type="ORF">J2S02_001088</name>
</gene>
<accession>A0ABT9YXP5</accession>
<evidence type="ECO:0000313" key="3">
    <source>
        <dbReference type="EMBL" id="MDQ0224759.1"/>
    </source>
</evidence>
<dbReference type="InterPro" id="IPR001005">
    <property type="entry name" value="SANT/Myb"/>
</dbReference>
<evidence type="ECO:0000313" key="4">
    <source>
        <dbReference type="Proteomes" id="UP001232245"/>
    </source>
</evidence>